<gene>
    <name evidence="7" type="primary">dut</name>
    <name evidence="7" type="ORF">JG30_03540</name>
</gene>
<reference evidence="7 8" key="1">
    <citation type="submission" date="2015-01" db="EMBL/GenBank/DDBJ databases">
        <title>Comparative genomics of the lactic acid bacteria isolated from the honey bee gut.</title>
        <authorList>
            <person name="Ellegaard K.M."/>
            <person name="Tamarit D."/>
            <person name="Javelind E."/>
            <person name="Olofsson T."/>
            <person name="Andersson S.G."/>
            <person name="Vasquez A."/>
        </authorList>
    </citation>
    <scope>NUCLEOTIDE SEQUENCE [LARGE SCALE GENOMIC DNA]</scope>
    <source>
        <strain evidence="7 8">Bin4</strain>
    </source>
</reference>
<protein>
    <recommendedName>
        <fullName evidence="2">dUTP diphosphatase</fullName>
        <ecNumber evidence="2">3.6.1.23</ecNumber>
    </recommendedName>
</protein>
<keyword evidence="3" id="KW-0378">Hydrolase</keyword>
<dbReference type="SUPFAM" id="SSF51283">
    <property type="entry name" value="dUTPase-like"/>
    <property type="match status" value="1"/>
</dbReference>
<dbReference type="HOGENOM" id="CLU_068508_0_0_9"/>
<dbReference type="CDD" id="cd07557">
    <property type="entry name" value="trimeric_dUTPase"/>
    <property type="match status" value="1"/>
</dbReference>
<dbReference type="Proteomes" id="UP000033558">
    <property type="component" value="Unassembled WGS sequence"/>
</dbReference>
<dbReference type="PANTHER" id="PTHR11241:SF0">
    <property type="entry name" value="DEOXYURIDINE 5'-TRIPHOSPHATE NUCLEOTIDOHYDROLASE"/>
    <property type="match status" value="1"/>
</dbReference>
<comment type="caution">
    <text evidence="7">The sequence shown here is derived from an EMBL/GenBank/DDBJ whole genome shotgun (WGS) entry which is preliminary data.</text>
</comment>
<evidence type="ECO:0000313" key="8">
    <source>
        <dbReference type="Proteomes" id="UP000033558"/>
    </source>
</evidence>
<dbReference type="STRING" id="1218492.JG30_03540"/>
<dbReference type="Pfam" id="PF00692">
    <property type="entry name" value="dUTPase"/>
    <property type="match status" value="1"/>
</dbReference>
<evidence type="ECO:0000256" key="3">
    <source>
        <dbReference type="ARBA" id="ARBA00022801"/>
    </source>
</evidence>
<comment type="catalytic activity">
    <reaction evidence="5">
        <text>dUTP + H2O = dUMP + diphosphate + H(+)</text>
        <dbReference type="Rhea" id="RHEA:10248"/>
        <dbReference type="ChEBI" id="CHEBI:15377"/>
        <dbReference type="ChEBI" id="CHEBI:15378"/>
        <dbReference type="ChEBI" id="CHEBI:33019"/>
        <dbReference type="ChEBI" id="CHEBI:61555"/>
        <dbReference type="ChEBI" id="CHEBI:246422"/>
        <dbReference type="EC" id="3.6.1.23"/>
    </reaction>
</comment>
<dbReference type="EMBL" id="JXJQ01000005">
    <property type="protein sequence ID" value="KJY62565.1"/>
    <property type="molecule type" value="Genomic_DNA"/>
</dbReference>
<dbReference type="EC" id="3.6.1.23" evidence="2"/>
<proteinExistence type="inferred from homology"/>
<organism evidence="7 8">
    <name type="scientific">Bombilactobacillus mellifer</name>
    <dbReference type="NCBI Taxonomy" id="1218492"/>
    <lineage>
        <taxon>Bacteria</taxon>
        <taxon>Bacillati</taxon>
        <taxon>Bacillota</taxon>
        <taxon>Bacilli</taxon>
        <taxon>Lactobacillales</taxon>
        <taxon>Lactobacillaceae</taxon>
        <taxon>Bombilactobacillus</taxon>
    </lineage>
</organism>
<evidence type="ECO:0000259" key="6">
    <source>
        <dbReference type="Pfam" id="PF00692"/>
    </source>
</evidence>
<evidence type="ECO:0000256" key="4">
    <source>
        <dbReference type="ARBA" id="ARBA00023080"/>
    </source>
</evidence>
<dbReference type="InterPro" id="IPR036157">
    <property type="entry name" value="dUTPase-like_sf"/>
</dbReference>
<dbReference type="OrthoDB" id="9809956at2"/>
<accession>A0A0F4LVD0</accession>
<dbReference type="InterPro" id="IPR033704">
    <property type="entry name" value="dUTPase_trimeric"/>
</dbReference>
<dbReference type="RefSeq" id="WP_046315689.1">
    <property type="nucleotide sequence ID" value="NZ_JBHSZT010000003.1"/>
</dbReference>
<evidence type="ECO:0000256" key="5">
    <source>
        <dbReference type="ARBA" id="ARBA00047686"/>
    </source>
</evidence>
<evidence type="ECO:0000256" key="1">
    <source>
        <dbReference type="ARBA" id="ARBA00006581"/>
    </source>
</evidence>
<comment type="similarity">
    <text evidence="1">Belongs to the dUTPase family.</text>
</comment>
<dbReference type="GO" id="GO:0046081">
    <property type="term" value="P:dUTP catabolic process"/>
    <property type="evidence" value="ECO:0007669"/>
    <property type="project" value="InterPro"/>
</dbReference>
<dbReference type="PANTHER" id="PTHR11241">
    <property type="entry name" value="DEOXYURIDINE 5'-TRIPHOSPHATE NUCLEOTIDOHYDROLASE"/>
    <property type="match status" value="1"/>
</dbReference>
<dbReference type="GO" id="GO:0004170">
    <property type="term" value="F:dUTP diphosphatase activity"/>
    <property type="evidence" value="ECO:0007669"/>
    <property type="project" value="UniProtKB-EC"/>
</dbReference>
<keyword evidence="8" id="KW-1185">Reference proteome</keyword>
<dbReference type="InterPro" id="IPR008181">
    <property type="entry name" value="dUTPase"/>
</dbReference>
<evidence type="ECO:0000313" key="7">
    <source>
        <dbReference type="EMBL" id="KJY62565.1"/>
    </source>
</evidence>
<sequence>MKKRGFEVVSRYQQEDIRLPQRQTRAAAGYDLEASEDFVVPTIWRQPLAQVLGSYLHSALKRENFFEQAQKVLQPVLVPTGLKVYMPSQEVLLLVSRSSGPLKRGLVMPNAVGVIDADYYNNPHNEGEIFVQMLNFFPRDRVIHKGERICQGIFVNYLVTDQELKEARAPERQGGFGSSGLF</sequence>
<dbReference type="AlphaFoldDB" id="A0A0F4LVD0"/>
<evidence type="ECO:0000256" key="2">
    <source>
        <dbReference type="ARBA" id="ARBA00012379"/>
    </source>
</evidence>
<dbReference type="PATRIC" id="fig|1218492.5.peg.476"/>
<feature type="domain" description="dUTPase-like" evidence="6">
    <location>
        <begin position="74"/>
        <end position="180"/>
    </location>
</feature>
<dbReference type="InterPro" id="IPR029054">
    <property type="entry name" value="dUTPase-like"/>
</dbReference>
<keyword evidence="4" id="KW-0546">Nucleotide metabolism</keyword>
<name>A0A0F4LVD0_9LACO</name>
<dbReference type="GO" id="GO:0000287">
    <property type="term" value="F:magnesium ion binding"/>
    <property type="evidence" value="ECO:0007669"/>
    <property type="project" value="InterPro"/>
</dbReference>
<dbReference type="GO" id="GO:0006226">
    <property type="term" value="P:dUMP biosynthetic process"/>
    <property type="evidence" value="ECO:0007669"/>
    <property type="project" value="InterPro"/>
</dbReference>
<dbReference type="Gene3D" id="2.70.40.10">
    <property type="match status" value="1"/>
</dbReference>